<dbReference type="PANTHER" id="PTHR35005">
    <property type="entry name" value="3-DEHYDRO-SCYLLO-INOSOSE HYDROLASE"/>
    <property type="match status" value="1"/>
</dbReference>
<keyword evidence="2" id="KW-0479">Metal-binding</keyword>
<comment type="cofactor">
    <cofactor evidence="1">
        <name>Zn(2+)</name>
        <dbReference type="ChEBI" id="CHEBI:29105"/>
    </cofactor>
</comment>
<dbReference type="Pfam" id="PF02633">
    <property type="entry name" value="Creatininase"/>
    <property type="match status" value="1"/>
</dbReference>
<dbReference type="GO" id="GO:0009231">
    <property type="term" value="P:riboflavin biosynthetic process"/>
    <property type="evidence" value="ECO:0007669"/>
    <property type="project" value="TreeGrafter"/>
</dbReference>
<evidence type="ECO:0000256" key="3">
    <source>
        <dbReference type="ARBA" id="ARBA00022801"/>
    </source>
</evidence>
<dbReference type="InterPro" id="IPR024087">
    <property type="entry name" value="Creatininase-like_sf"/>
</dbReference>
<proteinExistence type="predicted"/>
<dbReference type="GO" id="GO:0016811">
    <property type="term" value="F:hydrolase activity, acting on carbon-nitrogen (but not peptide) bonds, in linear amides"/>
    <property type="evidence" value="ECO:0007669"/>
    <property type="project" value="TreeGrafter"/>
</dbReference>
<keyword evidence="3" id="KW-0378">Hydrolase</keyword>
<name>A0AA35T589_GEOBA</name>
<sequence>MQEADKNKVVVLPLGSLEQHGHHSPLLTDTYLVTAVAQRVEQELSEQIYLLPTLWLGASDHHLDRPGTVSVPNHIYTLMIKNIVRSFAKAGFQRVFLLNGHGGNVVPGTQAITELANESDIYDNMWIALSSYWTVAEPAMAPEHHGMETPHLTHACEYETSMMLFLHGEIMRMDRVTSSPPLIDSPFYHSEHGGRINVGKRLVTWAPTGAMGKPQHATPEKGESLLNAITGEVVACIKDFETW</sequence>
<dbReference type="InterPro" id="IPR003785">
    <property type="entry name" value="Creatininase/forma_Hydrolase"/>
</dbReference>
<dbReference type="Gene3D" id="3.40.50.10310">
    <property type="entry name" value="Creatininase"/>
    <property type="match status" value="1"/>
</dbReference>
<evidence type="ECO:0000256" key="4">
    <source>
        <dbReference type="ARBA" id="ARBA00022833"/>
    </source>
</evidence>
<comment type="caution">
    <text evidence="5">The sequence shown here is derived from an EMBL/GenBank/DDBJ whole genome shotgun (WGS) entry which is preliminary data.</text>
</comment>
<keyword evidence="6" id="KW-1185">Reference proteome</keyword>
<organism evidence="5 6">
    <name type="scientific">Geodia barretti</name>
    <name type="common">Barrett's horny sponge</name>
    <dbReference type="NCBI Taxonomy" id="519541"/>
    <lineage>
        <taxon>Eukaryota</taxon>
        <taxon>Metazoa</taxon>
        <taxon>Porifera</taxon>
        <taxon>Demospongiae</taxon>
        <taxon>Heteroscleromorpha</taxon>
        <taxon>Tetractinellida</taxon>
        <taxon>Astrophorina</taxon>
        <taxon>Geodiidae</taxon>
        <taxon>Geodia</taxon>
    </lineage>
</organism>
<accession>A0AA35T589</accession>
<dbReference type="AlphaFoldDB" id="A0AA35T589"/>
<dbReference type="Proteomes" id="UP001174909">
    <property type="component" value="Unassembled WGS sequence"/>
</dbReference>
<keyword evidence="4" id="KW-0862">Zinc</keyword>
<dbReference type="PANTHER" id="PTHR35005:SF1">
    <property type="entry name" value="2-AMINO-5-FORMYLAMINO-6-RIBOSYLAMINOPYRIMIDIN-4(3H)-ONE 5'-MONOPHOSPHATE DEFORMYLASE"/>
    <property type="match status" value="1"/>
</dbReference>
<dbReference type="GO" id="GO:0046872">
    <property type="term" value="F:metal ion binding"/>
    <property type="evidence" value="ECO:0007669"/>
    <property type="project" value="UniProtKB-KW"/>
</dbReference>
<reference evidence="5" key="1">
    <citation type="submission" date="2023-03" db="EMBL/GenBank/DDBJ databases">
        <authorList>
            <person name="Steffen K."/>
            <person name="Cardenas P."/>
        </authorList>
    </citation>
    <scope>NUCLEOTIDE SEQUENCE</scope>
</reference>
<evidence type="ECO:0000256" key="2">
    <source>
        <dbReference type="ARBA" id="ARBA00022723"/>
    </source>
</evidence>
<evidence type="ECO:0000256" key="1">
    <source>
        <dbReference type="ARBA" id="ARBA00001947"/>
    </source>
</evidence>
<evidence type="ECO:0000313" key="6">
    <source>
        <dbReference type="Proteomes" id="UP001174909"/>
    </source>
</evidence>
<gene>
    <name evidence="5" type="ORF">GBAR_LOCUS23328</name>
</gene>
<dbReference type="SUPFAM" id="SSF102215">
    <property type="entry name" value="Creatininase"/>
    <property type="match status" value="1"/>
</dbReference>
<protein>
    <submittedName>
        <fullName evidence="5">Creatinine amidohydrolase</fullName>
    </submittedName>
</protein>
<evidence type="ECO:0000313" key="5">
    <source>
        <dbReference type="EMBL" id="CAI8042005.1"/>
    </source>
</evidence>
<dbReference type="EMBL" id="CASHTH010003231">
    <property type="protein sequence ID" value="CAI8042005.1"/>
    <property type="molecule type" value="Genomic_DNA"/>
</dbReference>